<dbReference type="AlphaFoldDB" id="A0A9N8DU88"/>
<name>A0A9N8DU88_9STRA</name>
<evidence type="ECO:0000259" key="5">
    <source>
        <dbReference type="PROSITE" id="PS50830"/>
    </source>
</evidence>
<dbReference type="GO" id="GO:0016787">
    <property type="term" value="F:hydrolase activity"/>
    <property type="evidence" value="ECO:0007669"/>
    <property type="project" value="UniProtKB-KW"/>
</dbReference>
<keyword evidence="3" id="KW-0378">Hydrolase</keyword>
<evidence type="ECO:0000256" key="1">
    <source>
        <dbReference type="ARBA" id="ARBA00022722"/>
    </source>
</evidence>
<feature type="signal peptide" evidence="4">
    <location>
        <begin position="1"/>
        <end position="24"/>
    </location>
</feature>
<keyword evidence="7" id="KW-1185">Reference proteome</keyword>
<dbReference type="Pfam" id="PF00565">
    <property type="entry name" value="SNase"/>
    <property type="match status" value="1"/>
</dbReference>
<feature type="chain" id="PRO_5040179803" evidence="4">
    <location>
        <begin position="25"/>
        <end position="308"/>
    </location>
</feature>
<gene>
    <name evidence="6" type="ORF">SEMRO_294_G110280.1</name>
</gene>
<dbReference type="Gene3D" id="2.40.50.90">
    <property type="match status" value="1"/>
</dbReference>
<organism evidence="6 7">
    <name type="scientific">Seminavis robusta</name>
    <dbReference type="NCBI Taxonomy" id="568900"/>
    <lineage>
        <taxon>Eukaryota</taxon>
        <taxon>Sar</taxon>
        <taxon>Stramenopiles</taxon>
        <taxon>Ochrophyta</taxon>
        <taxon>Bacillariophyta</taxon>
        <taxon>Bacillariophyceae</taxon>
        <taxon>Bacillariophycidae</taxon>
        <taxon>Naviculales</taxon>
        <taxon>Naviculaceae</taxon>
        <taxon>Seminavis</taxon>
    </lineage>
</organism>
<dbReference type="EMBL" id="CAICTM010000293">
    <property type="protein sequence ID" value="CAB9507149.1"/>
    <property type="molecule type" value="Genomic_DNA"/>
</dbReference>
<dbReference type="GO" id="GO:0005737">
    <property type="term" value="C:cytoplasm"/>
    <property type="evidence" value="ECO:0007669"/>
    <property type="project" value="TreeGrafter"/>
</dbReference>
<dbReference type="Proteomes" id="UP001153069">
    <property type="component" value="Unassembled WGS sequence"/>
</dbReference>
<dbReference type="InterPro" id="IPR035437">
    <property type="entry name" value="SNase_OB-fold_sf"/>
</dbReference>
<comment type="caution">
    <text evidence="6">The sequence shown here is derived from an EMBL/GenBank/DDBJ whole genome shotgun (WGS) entry which is preliminary data.</text>
</comment>
<dbReference type="GO" id="GO:0004519">
    <property type="term" value="F:endonuclease activity"/>
    <property type="evidence" value="ECO:0007669"/>
    <property type="project" value="UniProtKB-KW"/>
</dbReference>
<accession>A0A9N8DU88</accession>
<protein>
    <submittedName>
        <fullName evidence="6">Probable endonuclease LCL3</fullName>
    </submittedName>
</protein>
<dbReference type="SMART" id="SM00318">
    <property type="entry name" value="SNc"/>
    <property type="match status" value="1"/>
</dbReference>
<dbReference type="PANTHER" id="PTHR12302">
    <property type="entry name" value="EBNA2 BINDING PROTEIN P100"/>
    <property type="match status" value="1"/>
</dbReference>
<dbReference type="PANTHER" id="PTHR12302:SF3">
    <property type="entry name" value="SERINE_THREONINE-PROTEIN KINASE 31"/>
    <property type="match status" value="1"/>
</dbReference>
<evidence type="ECO:0000313" key="6">
    <source>
        <dbReference type="EMBL" id="CAB9507149.1"/>
    </source>
</evidence>
<sequence length="308" mass="33589">MRVCSSIASIGLVLSAALLAPTSAFTSSFNVAVQRPTPTTTACPQLTTVVRLQESKEPNNIDSTSAAEANDTRRGFFKEAFGTAAALALQTKTATAATAAEEPPKYNTAKDIPESLIDSHQYLVGYVEKVIDGDTVRIRHVPNVQAFLTAVANNSNKTNKRPGPLSNSTIVVRMYGVDAPETAKKQEEVSQPFGDDAKQLTKDLVYHKLVAVKLLRRDKYNRIVAEVETYCVSKSTCDSTDVSVELISRGLATLYTGGGAEYDGKKDLLKERLQAAQKSKVGIWSLGDEMVTPAEFKRKKRQEEQQQQ</sequence>
<keyword evidence="2 6" id="KW-0255">Endonuclease</keyword>
<evidence type="ECO:0000313" key="7">
    <source>
        <dbReference type="Proteomes" id="UP001153069"/>
    </source>
</evidence>
<keyword evidence="4" id="KW-0732">Signal</keyword>
<dbReference type="InterPro" id="IPR016071">
    <property type="entry name" value="Staphylococal_nuclease_OB-fold"/>
</dbReference>
<evidence type="ECO:0000256" key="3">
    <source>
        <dbReference type="ARBA" id="ARBA00022801"/>
    </source>
</evidence>
<dbReference type="PROSITE" id="PS50830">
    <property type="entry name" value="TNASE_3"/>
    <property type="match status" value="1"/>
</dbReference>
<evidence type="ECO:0000256" key="4">
    <source>
        <dbReference type="SAM" id="SignalP"/>
    </source>
</evidence>
<proteinExistence type="predicted"/>
<reference evidence="6" key="1">
    <citation type="submission" date="2020-06" db="EMBL/GenBank/DDBJ databases">
        <authorList>
            <consortium name="Plant Systems Biology data submission"/>
        </authorList>
    </citation>
    <scope>NUCLEOTIDE SEQUENCE</scope>
    <source>
        <strain evidence="6">D6</strain>
    </source>
</reference>
<dbReference type="OrthoDB" id="430293at2759"/>
<feature type="domain" description="TNase-like" evidence="5">
    <location>
        <begin position="121"/>
        <end position="286"/>
    </location>
</feature>
<dbReference type="SUPFAM" id="SSF50199">
    <property type="entry name" value="Staphylococcal nuclease"/>
    <property type="match status" value="1"/>
</dbReference>
<keyword evidence="1" id="KW-0540">Nuclease</keyword>
<evidence type="ECO:0000256" key="2">
    <source>
        <dbReference type="ARBA" id="ARBA00022759"/>
    </source>
</evidence>